<keyword evidence="1" id="KW-1133">Transmembrane helix</keyword>
<dbReference type="PANTHER" id="PTHR33371">
    <property type="entry name" value="INTERMEMBRANE PHOSPHOLIPID TRANSPORT SYSTEM BINDING PROTEIN MLAD-RELATED"/>
    <property type="match status" value="1"/>
</dbReference>
<evidence type="ECO:0000259" key="2">
    <source>
        <dbReference type="Pfam" id="PF02470"/>
    </source>
</evidence>
<dbReference type="AlphaFoldDB" id="A0A519BEH7"/>
<dbReference type="EMBL" id="SGBC01000004">
    <property type="protein sequence ID" value="RZD15657.1"/>
    <property type="molecule type" value="Genomic_DNA"/>
</dbReference>
<proteinExistence type="predicted"/>
<keyword evidence="1" id="KW-0812">Transmembrane</keyword>
<feature type="transmembrane region" description="Helical" evidence="1">
    <location>
        <begin position="9"/>
        <end position="28"/>
    </location>
</feature>
<sequence length="526" mass="58105">MKLNKETKVGLFTVAILIILVFFSMKVGKINLFKPPTYIISAYFASANGISTGTNVEMAGIKVGTVKKIKLENGQARVYMEINSKYKIYPDYTASIRSMSLLGESYISIAPANTIQALSSKPVPENEIIKSYKSPENMSSLILKFAKTADNLDAVTKSLKKSIGTKTGEHKIKAILANIAELSDNLNRLVYLNQKNFNVIMTNFAGFSRNINGLTVENDRALTKTIHNFKAISDNLRQELPSITDNIKIVSANLSDILTKNKSNINRSLLHIRKDTKQLQLSLNQIYGISSKINKGRGTLGKLVNRSSVYNNLNGSLKGINNLVGGFNSFKVGMNINSQYLDRSNGSVTEVNVRLQPSPGHYYVLGVDSTPVNYGNSYGETQTTTYTTNNPPSGEFYPSSVTTNTTQYSNSNSLKFNAEIAKNFYNWTFLAGLMYSTGGVGVNYYIPYTNRNLKLYARAFGFNSNNGSAEAYVNAGVSYTFLRHLFVDTGYDDIFSKNNNRSLFVGGGIKFTDKDLEYLLAGSKMP</sequence>
<comment type="caution">
    <text evidence="3">The sequence shown here is derived from an EMBL/GenBank/DDBJ whole genome shotgun (WGS) entry which is preliminary data.</text>
</comment>
<name>A0A519BEH7_ACIG2</name>
<evidence type="ECO:0000313" key="4">
    <source>
        <dbReference type="Proteomes" id="UP000316562"/>
    </source>
</evidence>
<reference evidence="3 4" key="1">
    <citation type="journal article" date="2019" name="ISME J.">
        <title>Insights into ecological role of a new deltaproteobacterial order Candidatus Acidulodesulfobacterales by metagenomics and metatranscriptomics.</title>
        <authorList>
            <person name="Tan S."/>
            <person name="Liu J."/>
            <person name="Fang Y."/>
            <person name="Hedlund B.P."/>
            <person name="Lian Z.H."/>
            <person name="Huang L.Y."/>
            <person name="Li J.T."/>
            <person name="Huang L.N."/>
            <person name="Li W.J."/>
            <person name="Jiang H.C."/>
            <person name="Dong H.L."/>
            <person name="Shu W.S."/>
        </authorList>
    </citation>
    <scope>NUCLEOTIDE SEQUENCE [LARGE SCALE GENOMIC DNA]</scope>
    <source>
        <strain evidence="3">AP2</strain>
    </source>
</reference>
<dbReference type="InterPro" id="IPR003399">
    <property type="entry name" value="Mce/MlaD"/>
</dbReference>
<feature type="domain" description="Mce/MlaD" evidence="2">
    <location>
        <begin position="37"/>
        <end position="111"/>
    </location>
</feature>
<dbReference type="Proteomes" id="UP000316562">
    <property type="component" value="Unassembled WGS sequence"/>
</dbReference>
<accession>A0A519BEH7</accession>
<dbReference type="Pfam" id="PF02470">
    <property type="entry name" value="MlaD"/>
    <property type="match status" value="1"/>
</dbReference>
<feature type="transmembrane region" description="Helical" evidence="1">
    <location>
        <begin position="424"/>
        <end position="446"/>
    </location>
</feature>
<dbReference type="InterPro" id="IPR052336">
    <property type="entry name" value="MlaD_Phospholipid_Transporter"/>
</dbReference>
<keyword evidence="1" id="KW-0472">Membrane</keyword>
<gene>
    <name evidence="3" type="ORF">EVJ46_08975</name>
</gene>
<evidence type="ECO:0000313" key="3">
    <source>
        <dbReference type="EMBL" id="RZD15657.1"/>
    </source>
</evidence>
<organism evidence="3 4">
    <name type="scientific">Acididesulfobacter guangdongensis</name>
    <dbReference type="NCBI Taxonomy" id="2597225"/>
    <lineage>
        <taxon>Bacteria</taxon>
        <taxon>Deltaproteobacteria</taxon>
        <taxon>Candidatus Acidulodesulfobacterales</taxon>
        <taxon>Candidatus Acididesulfobacter</taxon>
    </lineage>
</organism>
<evidence type="ECO:0000256" key="1">
    <source>
        <dbReference type="SAM" id="Phobius"/>
    </source>
</evidence>
<protein>
    <submittedName>
        <fullName evidence="3">MCE family protein</fullName>
    </submittedName>
</protein>
<dbReference type="PANTHER" id="PTHR33371:SF4">
    <property type="entry name" value="INTERMEMBRANE PHOSPHOLIPID TRANSPORT SYSTEM BINDING PROTEIN MLAD"/>
    <property type="match status" value="1"/>
</dbReference>